<dbReference type="GO" id="GO:0015031">
    <property type="term" value="P:protein transport"/>
    <property type="evidence" value="ECO:0007669"/>
    <property type="project" value="UniProtKB-UniRule"/>
</dbReference>
<evidence type="ECO:0000256" key="1">
    <source>
        <dbReference type="ARBA" id="ARBA00004177"/>
    </source>
</evidence>
<comment type="function">
    <text evidence="7">Mediates inactivation of the TORC1 complex in response to amino acid starvation. Required for meiotic nuclear division.</text>
</comment>
<dbReference type="GO" id="GO:0051321">
    <property type="term" value="P:meiotic cell cycle"/>
    <property type="evidence" value="ECO:0007669"/>
    <property type="project" value="UniProtKB-UniRule"/>
</dbReference>
<dbReference type="Pfam" id="PF07200">
    <property type="entry name" value="Mod_r"/>
    <property type="match status" value="1"/>
</dbReference>
<dbReference type="InterPro" id="IPR029012">
    <property type="entry name" value="Helix_hairpin_bin_sf"/>
</dbReference>
<accession>A0A9N8ZM56</accession>
<keyword evidence="12" id="KW-1185">Reference proteome</keyword>
<dbReference type="GO" id="GO:0038202">
    <property type="term" value="P:TORC1 signaling"/>
    <property type="evidence" value="ECO:0007669"/>
    <property type="project" value="TreeGrafter"/>
</dbReference>
<evidence type="ECO:0000256" key="7">
    <source>
        <dbReference type="RuleBase" id="RU368069"/>
    </source>
</evidence>
<keyword evidence="5 6" id="KW-0653">Protein transport</keyword>
<evidence type="ECO:0000256" key="3">
    <source>
        <dbReference type="ARBA" id="ARBA00022448"/>
    </source>
</evidence>
<gene>
    <name evidence="11" type="ORF">DEBURN_LOCUS4666</name>
</gene>
<dbReference type="GO" id="GO:0034198">
    <property type="term" value="P:cellular response to amino acid starvation"/>
    <property type="evidence" value="ECO:0007669"/>
    <property type="project" value="TreeGrafter"/>
</dbReference>
<dbReference type="Proteomes" id="UP000789706">
    <property type="component" value="Unassembled WGS sequence"/>
</dbReference>
<evidence type="ECO:0000256" key="5">
    <source>
        <dbReference type="ARBA" id="ARBA00022927"/>
    </source>
</evidence>
<keyword evidence="3 6" id="KW-0813">Transport</keyword>
<dbReference type="GO" id="GO:1990130">
    <property type="term" value="C:GATOR1 complex"/>
    <property type="evidence" value="ECO:0007669"/>
    <property type="project" value="TreeGrafter"/>
</dbReference>
<dbReference type="GO" id="GO:1904262">
    <property type="term" value="P:negative regulation of TORC1 signaling"/>
    <property type="evidence" value="ECO:0007669"/>
    <property type="project" value="TreeGrafter"/>
</dbReference>
<feature type="signal peptide" evidence="9">
    <location>
        <begin position="1"/>
        <end position="19"/>
    </location>
</feature>
<dbReference type="GO" id="GO:0043162">
    <property type="term" value="P:ubiquitin-dependent protein catabolic process via the multivesicular body sorting pathway"/>
    <property type="evidence" value="ECO:0007669"/>
    <property type="project" value="UniProtKB-ARBA"/>
</dbReference>
<feature type="chain" id="PRO_5040448958" description="Nitrogen permease regulator 3" evidence="9">
    <location>
        <begin position="20"/>
        <end position="910"/>
    </location>
</feature>
<keyword evidence="4" id="KW-0967">Endosome</keyword>
<keyword evidence="7 9" id="KW-0732">Signal</keyword>
<comment type="subcellular location">
    <subcellularLocation>
        <location evidence="1">Endosome</location>
    </subcellularLocation>
    <subcellularLocation>
        <location evidence="7">Vacuole membrane</location>
        <topology evidence="7">Peripheral membrane protein</topology>
    </subcellularLocation>
</comment>
<keyword evidence="7" id="KW-0469">Meiosis</keyword>
<evidence type="ECO:0000256" key="6">
    <source>
        <dbReference type="PROSITE-ProRule" id="PRU00646"/>
    </source>
</evidence>
<proteinExistence type="inferred from homology"/>
<feature type="domain" description="VPS37 C-terminal" evidence="10">
    <location>
        <begin position="609"/>
        <end position="695"/>
    </location>
</feature>
<dbReference type="AlphaFoldDB" id="A0A9N8ZM56"/>
<sequence>MGISLVAILLLTNSSYTRPQFVFHYPNIPKRHGEFDELARKFDDSDEEFGDLIENDVMTWPNEIDNSSFKSHSFKLNSHKSGLHDTIEDLKSAGDSNGKDIEPKDSFNKLFGFEKIILANILCPKTNSSKFQLSIDNLTLVGQPVFLERQNTCMDTKQREELDNPTNFDEDEEQVDNIYKHIITKLTAALEYEQRRSNYVRKEADLILSLRENMGKTSMDELMELILEKSTLANTIRQVYDSISTDSIAHVLVNDYIDLSLQIPPLSPTMFFTPKNDVAGYEYAHYPVIAPYHTLLLLEDPEEILKNIPLDANPTLVQLVQILTPTQRLADLCSVLDCSLAQIFRIAAHLIYWRKAKIIDVISVRNTYVVSPTADMNSLQTHIEYFNQHFPEALDLVTILASLSTPRPYFISTDVFKDHRTMYLEAMTYLLRKDLVIQLHAYIFFMIPQHIKMGEEHPSNVDTNNGVMDTSLISPYDKASDVERLWLNKFVESRSKDQTNEFKVMFKRTPPPLPPLPKTSLTPKQNAISEEYPVLLTKSKEELEDLLNNDIVFESFLETVEPLRGMNALQNEVLLNNKVHAEKTLSQEQELIQLQQKVEAKEKELKELYSTLQEKNKVQHETLQRFSSSVLLAKLKSEVHQSDELSEQMASSFLMGDLECDQFLKHFKEIRKVYHMRNAKVERVSKKPEILGLDQLVYVFVDNSNVLIEGKYAVAELKNLSTFDKKRDSLCFNQFRIDHGHLLATIQDDRKLGDDPVIVGLRPPPDDSLWRHVREQGNSVMIFDRNFENREKKDNITLGHAIDEIIFTKNPSTLAIISGGSDFEPIVETAIKRNWIVETWFWNMDNYYKSFAYGFGSDITRSNRILEVTGHTFHNWGILYLISFRKEYTNPINQLPPSLIQESWLQGTKY</sequence>
<dbReference type="PANTHER" id="PTHR13153">
    <property type="entry name" value="CGTHBA PROTEIN -14 GENE PROTEIN"/>
    <property type="match status" value="1"/>
</dbReference>
<dbReference type="GO" id="GO:0010508">
    <property type="term" value="P:positive regulation of autophagy"/>
    <property type="evidence" value="ECO:0007669"/>
    <property type="project" value="TreeGrafter"/>
</dbReference>
<dbReference type="GO" id="GO:0000813">
    <property type="term" value="C:ESCRT I complex"/>
    <property type="evidence" value="ECO:0007669"/>
    <property type="project" value="UniProtKB-ARBA"/>
</dbReference>
<evidence type="ECO:0000256" key="4">
    <source>
        <dbReference type="ARBA" id="ARBA00022753"/>
    </source>
</evidence>
<dbReference type="InterPro" id="IPR037202">
    <property type="entry name" value="ESCRT_assembly_dom"/>
</dbReference>
<dbReference type="Gene3D" id="1.10.287.660">
    <property type="entry name" value="Helix hairpin bin"/>
    <property type="match status" value="1"/>
</dbReference>
<protein>
    <recommendedName>
        <fullName evidence="7">Nitrogen permease regulator 3</fullName>
    </recommendedName>
    <alternativeName>
        <fullName evidence="7">Required for meiotic nuclear division protein 11</fullName>
    </alternativeName>
</protein>
<dbReference type="Gene3D" id="3.40.50.1010">
    <property type="entry name" value="5'-nuclease"/>
    <property type="match status" value="1"/>
</dbReference>
<evidence type="ECO:0000256" key="8">
    <source>
        <dbReference type="SAM" id="Coils"/>
    </source>
</evidence>
<dbReference type="SUPFAM" id="SSF140111">
    <property type="entry name" value="Endosomal sorting complex assembly domain"/>
    <property type="match status" value="1"/>
</dbReference>
<dbReference type="GO" id="GO:0005774">
    <property type="term" value="C:vacuolar membrane"/>
    <property type="evidence" value="ECO:0007669"/>
    <property type="project" value="UniProtKB-SubCell"/>
</dbReference>
<evidence type="ECO:0000256" key="9">
    <source>
        <dbReference type="SAM" id="SignalP"/>
    </source>
</evidence>
<dbReference type="OrthoDB" id="18648at2759"/>
<dbReference type="Pfam" id="PF03666">
    <property type="entry name" value="NPR3"/>
    <property type="match status" value="1"/>
</dbReference>
<evidence type="ECO:0000259" key="10">
    <source>
        <dbReference type="PROSITE" id="PS51314"/>
    </source>
</evidence>
<comment type="caution">
    <text evidence="11">The sequence shown here is derived from an EMBL/GenBank/DDBJ whole genome shotgun (WGS) entry which is preliminary data.</text>
</comment>
<feature type="coiled-coil region" evidence="8">
    <location>
        <begin position="584"/>
        <end position="618"/>
    </location>
</feature>
<evidence type="ECO:0000256" key="2">
    <source>
        <dbReference type="ARBA" id="ARBA00007617"/>
    </source>
</evidence>
<dbReference type="EMBL" id="CAJVPK010000369">
    <property type="protein sequence ID" value="CAG8500804.1"/>
    <property type="molecule type" value="Genomic_DNA"/>
</dbReference>
<dbReference type="InterPro" id="IPR009851">
    <property type="entry name" value="Mod_r"/>
</dbReference>
<dbReference type="PANTHER" id="PTHR13153:SF5">
    <property type="entry name" value="GATOR COMPLEX PROTEIN NPRL3"/>
    <property type="match status" value="1"/>
</dbReference>
<dbReference type="PROSITE" id="PS51314">
    <property type="entry name" value="VPS37_C"/>
    <property type="match status" value="1"/>
</dbReference>
<evidence type="ECO:0000313" key="11">
    <source>
        <dbReference type="EMBL" id="CAG8500804.1"/>
    </source>
</evidence>
<name>A0A9N8ZM56_9GLOM</name>
<organism evidence="11 12">
    <name type="scientific">Diversispora eburnea</name>
    <dbReference type="NCBI Taxonomy" id="1213867"/>
    <lineage>
        <taxon>Eukaryota</taxon>
        <taxon>Fungi</taxon>
        <taxon>Fungi incertae sedis</taxon>
        <taxon>Mucoromycota</taxon>
        <taxon>Glomeromycotina</taxon>
        <taxon>Glomeromycetes</taxon>
        <taxon>Diversisporales</taxon>
        <taxon>Diversisporaceae</taxon>
        <taxon>Diversispora</taxon>
    </lineage>
</organism>
<comment type="similarity">
    <text evidence="2">Belongs to the VPS37 family.</text>
</comment>
<evidence type="ECO:0000313" key="12">
    <source>
        <dbReference type="Proteomes" id="UP000789706"/>
    </source>
</evidence>
<comment type="similarity">
    <text evidence="7">Belongs to the NPR3 family.</text>
</comment>
<dbReference type="GO" id="GO:0072666">
    <property type="term" value="P:establishment of protein localization to vacuole"/>
    <property type="evidence" value="ECO:0007669"/>
    <property type="project" value="UniProtKB-ARBA"/>
</dbReference>
<keyword evidence="8" id="KW-0175">Coiled coil</keyword>
<dbReference type="InterPro" id="IPR005365">
    <property type="entry name" value="Npr3"/>
</dbReference>
<reference evidence="11" key="1">
    <citation type="submission" date="2021-06" db="EMBL/GenBank/DDBJ databases">
        <authorList>
            <person name="Kallberg Y."/>
            <person name="Tangrot J."/>
            <person name="Rosling A."/>
        </authorList>
    </citation>
    <scope>NUCLEOTIDE SEQUENCE</scope>
    <source>
        <strain evidence="11">AZ414A</strain>
    </source>
</reference>